<accession>A0AAP5WDI4</accession>
<organism evidence="18 21">
    <name type="scientific">Pediococcus parvulus</name>
    <dbReference type="NCBI Taxonomy" id="54062"/>
    <lineage>
        <taxon>Bacteria</taxon>
        <taxon>Bacillati</taxon>
        <taxon>Bacillota</taxon>
        <taxon>Bacilli</taxon>
        <taxon>Lactobacillales</taxon>
        <taxon>Lactobacillaceae</taxon>
        <taxon>Pediococcus</taxon>
    </lineage>
</organism>
<comment type="pathway">
    <text evidence="2 16">Amino-acid biosynthesis; L-lysine biosynthesis via DAP pathway; (S)-tetrahydrodipicolinate from L-aspartate: step 1/4.</text>
</comment>
<feature type="binding site" evidence="14">
    <location>
        <position position="52"/>
    </location>
    <ligand>
        <name>substrate</name>
    </ligand>
</feature>
<dbReference type="PROSITE" id="PS00324">
    <property type="entry name" value="ASPARTOKINASE"/>
    <property type="match status" value="1"/>
</dbReference>
<dbReference type="GO" id="GO:0005829">
    <property type="term" value="C:cytosol"/>
    <property type="evidence" value="ECO:0007669"/>
    <property type="project" value="TreeGrafter"/>
</dbReference>
<keyword evidence="20" id="KW-1185">Reference proteome</keyword>
<keyword evidence="9 15" id="KW-0418">Kinase</keyword>
<feature type="binding site" evidence="14">
    <location>
        <begin position="7"/>
        <end position="10"/>
    </location>
    <ligand>
        <name>ATP</name>
        <dbReference type="ChEBI" id="CHEBI:30616"/>
    </ligand>
</feature>
<reference evidence="19 20" key="1">
    <citation type="submission" date="2016-05" db="EMBL/GenBank/DDBJ databases">
        <title>Draft genome sequence of Pediococcus parvulus 2.6, a probiotic beta-glucan producer strain.</title>
        <authorList>
            <person name="Mohedano M.L."/>
            <person name="Perez-Ramos A."/>
            <person name="Duenas M.T."/>
            <person name="Lamontanara A."/>
            <person name="Orru L."/>
            <person name="Spano G."/>
            <person name="Capozzi V."/>
            <person name="Lopez P."/>
        </authorList>
    </citation>
    <scope>NUCLEOTIDE SEQUENCE [LARGE SCALE GENOMIC DNA]</scope>
    <source>
        <strain evidence="19 20">2.6</strain>
    </source>
</reference>
<evidence type="ECO:0000256" key="14">
    <source>
        <dbReference type="PIRSR" id="PIRSR000726-1"/>
    </source>
</evidence>
<dbReference type="EC" id="2.7.2.4" evidence="15"/>
<evidence type="ECO:0000256" key="15">
    <source>
        <dbReference type="RuleBase" id="RU003448"/>
    </source>
</evidence>
<evidence type="ECO:0000256" key="9">
    <source>
        <dbReference type="ARBA" id="ARBA00022777"/>
    </source>
</evidence>
<dbReference type="InterPro" id="IPR005260">
    <property type="entry name" value="Asp_kin_monofn"/>
</dbReference>
<dbReference type="PIRSF" id="PIRSF000726">
    <property type="entry name" value="Asp_kin"/>
    <property type="match status" value="1"/>
</dbReference>
<dbReference type="GO" id="GO:0004072">
    <property type="term" value="F:aspartate kinase activity"/>
    <property type="evidence" value="ECO:0007669"/>
    <property type="project" value="UniProtKB-EC"/>
</dbReference>
<keyword evidence="7 15" id="KW-0808">Transferase</keyword>
<keyword evidence="6 16" id="KW-0028">Amino-acid biosynthesis</keyword>
<evidence type="ECO:0000256" key="8">
    <source>
        <dbReference type="ARBA" id="ARBA00022741"/>
    </source>
</evidence>
<dbReference type="Pfam" id="PF13840">
    <property type="entry name" value="ACT_7"/>
    <property type="match status" value="1"/>
</dbReference>
<dbReference type="InterPro" id="IPR027795">
    <property type="entry name" value="CASTOR_ACT_dom"/>
</dbReference>
<evidence type="ECO:0000259" key="17">
    <source>
        <dbReference type="PROSITE" id="PS51671"/>
    </source>
</evidence>
<dbReference type="PANTHER" id="PTHR21499:SF3">
    <property type="entry name" value="ASPARTOKINASE"/>
    <property type="match status" value="1"/>
</dbReference>
<feature type="binding site" evidence="14">
    <location>
        <position position="79"/>
    </location>
    <ligand>
        <name>substrate</name>
    </ligand>
</feature>
<dbReference type="InterPro" id="IPR045865">
    <property type="entry name" value="ACT-like_dom_sf"/>
</dbReference>
<dbReference type="EMBL" id="WERX01000016">
    <property type="protein sequence ID" value="MDV7694401.1"/>
    <property type="molecule type" value="Genomic_DNA"/>
</dbReference>
<sequence length="406" mass="43980">MEIVIQKFGGTSVKDVAARKQALVHVKYAVDHGKKVVVVVSAFREPGASYTTDGLLNLVHNNQSRLSKRELDMLVSVGEIVSATVFTEQAREAGLDATALTGSEAGIVTDDEFQNAKILNVDPTPIKKMFKKTNVVVVAGFQGATKDGEITTIGRGGSDVSAAVLGMALNAELVDIFTDVSGIMTADPQLVKRARCLKSISYDELANLAHNGARVIHPRAVEVAKQANLSMRIRATYQQPEELGTIVGERNPHISHYRTVTGITNQNNLTQFSVSTENLTSGQIFQLMAAQNLSIDFINISTDSVVFNLPQMDTWLAEKTLATAHANYRMVSDCAKVAIVGAGITGTPGITARIVNTLAKHHIDILQSTDSYTTIWVLIHKTDLTAALNSLHDEFLQSHQFTLTQQ</sequence>
<dbReference type="AlphaFoldDB" id="A0AAP5WDI4"/>
<evidence type="ECO:0000256" key="13">
    <source>
        <dbReference type="ARBA" id="ARBA00047872"/>
    </source>
</evidence>
<evidence type="ECO:0000256" key="6">
    <source>
        <dbReference type="ARBA" id="ARBA00022605"/>
    </source>
</evidence>
<dbReference type="GO" id="GO:0019877">
    <property type="term" value="P:diaminopimelate biosynthetic process"/>
    <property type="evidence" value="ECO:0007669"/>
    <property type="project" value="UniProtKB-KW"/>
</dbReference>
<keyword evidence="12" id="KW-0457">Lysine biosynthesis</keyword>
<comment type="pathway">
    <text evidence="4 16">Amino-acid biosynthesis; L-threonine biosynthesis; L-threonine from L-aspartate: step 1/5.</text>
</comment>
<evidence type="ECO:0000256" key="5">
    <source>
        <dbReference type="ARBA" id="ARBA00010122"/>
    </source>
</evidence>
<dbReference type="EMBL" id="LXND01000042">
    <property type="protein sequence ID" value="OAD64193.1"/>
    <property type="molecule type" value="Genomic_DNA"/>
</dbReference>
<evidence type="ECO:0000256" key="1">
    <source>
        <dbReference type="ARBA" id="ARBA00003121"/>
    </source>
</evidence>
<evidence type="ECO:0000256" key="12">
    <source>
        <dbReference type="ARBA" id="ARBA00023154"/>
    </source>
</evidence>
<comment type="caution">
    <text evidence="18">The sequence shown here is derived from an EMBL/GenBank/DDBJ whole genome shotgun (WGS) entry which is preliminary data.</text>
</comment>
<comment type="catalytic activity">
    <reaction evidence="13 15">
        <text>L-aspartate + ATP = 4-phospho-L-aspartate + ADP</text>
        <dbReference type="Rhea" id="RHEA:23776"/>
        <dbReference type="ChEBI" id="CHEBI:29991"/>
        <dbReference type="ChEBI" id="CHEBI:30616"/>
        <dbReference type="ChEBI" id="CHEBI:57535"/>
        <dbReference type="ChEBI" id="CHEBI:456216"/>
        <dbReference type="EC" id="2.7.2.4"/>
    </reaction>
</comment>
<dbReference type="Gene3D" id="3.40.1160.10">
    <property type="entry name" value="Acetylglutamate kinase-like"/>
    <property type="match status" value="1"/>
</dbReference>
<dbReference type="Pfam" id="PF00696">
    <property type="entry name" value="AA_kinase"/>
    <property type="match status" value="1"/>
</dbReference>
<dbReference type="InterPro" id="IPR018042">
    <property type="entry name" value="Aspartate_kinase_CS"/>
</dbReference>
<comment type="function">
    <text evidence="1">Catalyzes the phosphorylation of the beta-carboxyl group of aspartic acid with ATP to yield 4-phospho-L-aspartate, which is involved in the branched biosynthetic pathway leading to the biosynthesis of amino acids threonine, isoleucine and methionine.</text>
</comment>
<dbReference type="Proteomes" id="UP001275867">
    <property type="component" value="Unassembled WGS sequence"/>
</dbReference>
<evidence type="ECO:0000256" key="16">
    <source>
        <dbReference type="RuleBase" id="RU004249"/>
    </source>
</evidence>
<dbReference type="GO" id="GO:0009089">
    <property type="term" value="P:lysine biosynthetic process via diaminopimelate"/>
    <property type="evidence" value="ECO:0007669"/>
    <property type="project" value="InterPro"/>
</dbReference>
<comment type="similarity">
    <text evidence="5 15">Belongs to the aspartokinase family.</text>
</comment>
<dbReference type="Gene3D" id="3.30.2130.10">
    <property type="entry name" value="VC0802-like"/>
    <property type="match status" value="1"/>
</dbReference>
<evidence type="ECO:0000256" key="7">
    <source>
        <dbReference type="ARBA" id="ARBA00022679"/>
    </source>
</evidence>
<gene>
    <name evidence="18" type="primary">dapG</name>
    <name evidence="19" type="ORF">A7K95_06260</name>
    <name evidence="18" type="ORF">GA842_05835</name>
</gene>
<evidence type="ECO:0000256" key="2">
    <source>
        <dbReference type="ARBA" id="ARBA00004766"/>
    </source>
</evidence>
<dbReference type="InterPro" id="IPR002912">
    <property type="entry name" value="ACT_dom"/>
</dbReference>
<keyword evidence="8 14" id="KW-0547">Nucleotide-binding</keyword>
<dbReference type="InterPro" id="IPR036393">
    <property type="entry name" value="AceGlu_kinase-like_sf"/>
</dbReference>
<dbReference type="NCBIfam" id="NF006068">
    <property type="entry name" value="PRK08210.1"/>
    <property type="match status" value="1"/>
</dbReference>
<name>A0AAP5WDI4_9LACO</name>
<dbReference type="InterPro" id="IPR001048">
    <property type="entry name" value="Asp/Glu/Uridylate_kinase"/>
</dbReference>
<dbReference type="SUPFAM" id="SSF55021">
    <property type="entry name" value="ACT-like"/>
    <property type="match status" value="2"/>
</dbReference>
<comment type="pathway">
    <text evidence="3 16">Amino-acid biosynthesis; L-methionine biosynthesis via de novo pathway; L-homoserine from L-aspartate: step 1/3.</text>
</comment>
<dbReference type="NCBIfam" id="TIGR00657">
    <property type="entry name" value="asp_kinases"/>
    <property type="match status" value="1"/>
</dbReference>
<dbReference type="SUPFAM" id="SSF53633">
    <property type="entry name" value="Carbamate kinase-like"/>
    <property type="match status" value="1"/>
</dbReference>
<evidence type="ECO:0000313" key="20">
    <source>
        <dbReference type="Proteomes" id="UP000077280"/>
    </source>
</evidence>
<evidence type="ECO:0000256" key="11">
    <source>
        <dbReference type="ARBA" id="ARBA00022915"/>
    </source>
</evidence>
<keyword evidence="11" id="KW-0220">Diaminopimelate biosynthesis</keyword>
<protein>
    <recommendedName>
        <fullName evidence="15">Aspartokinase</fullName>
        <ecNumber evidence="15">2.7.2.4</ecNumber>
    </recommendedName>
</protein>
<dbReference type="RefSeq" id="WP_068806257.1">
    <property type="nucleotide sequence ID" value="NZ_CP158977.1"/>
</dbReference>
<evidence type="ECO:0000256" key="3">
    <source>
        <dbReference type="ARBA" id="ARBA00004986"/>
    </source>
</evidence>
<dbReference type="Proteomes" id="UP000077280">
    <property type="component" value="Unassembled WGS sequence"/>
</dbReference>
<feature type="binding site" evidence="14">
    <location>
        <begin position="178"/>
        <end position="179"/>
    </location>
    <ligand>
        <name>ATP</name>
        <dbReference type="ChEBI" id="CHEBI:30616"/>
    </ligand>
</feature>
<dbReference type="PROSITE" id="PS51671">
    <property type="entry name" value="ACT"/>
    <property type="match status" value="1"/>
</dbReference>
<evidence type="ECO:0000313" key="19">
    <source>
        <dbReference type="EMBL" id="OAD64193.1"/>
    </source>
</evidence>
<dbReference type="PANTHER" id="PTHR21499">
    <property type="entry name" value="ASPARTATE KINASE"/>
    <property type="match status" value="1"/>
</dbReference>
<evidence type="ECO:0000313" key="21">
    <source>
        <dbReference type="Proteomes" id="UP001275867"/>
    </source>
</evidence>
<dbReference type="GO" id="GO:0005524">
    <property type="term" value="F:ATP binding"/>
    <property type="evidence" value="ECO:0007669"/>
    <property type="project" value="UniProtKB-KW"/>
</dbReference>
<dbReference type="GO" id="GO:0009090">
    <property type="term" value="P:homoserine biosynthetic process"/>
    <property type="evidence" value="ECO:0007669"/>
    <property type="project" value="TreeGrafter"/>
</dbReference>
<keyword evidence="10 14" id="KW-0067">ATP-binding</keyword>
<evidence type="ECO:0000256" key="4">
    <source>
        <dbReference type="ARBA" id="ARBA00005139"/>
    </source>
</evidence>
<dbReference type="InterPro" id="IPR001341">
    <property type="entry name" value="Asp_kinase"/>
</dbReference>
<reference evidence="18" key="2">
    <citation type="submission" date="2019-10" db="EMBL/GenBank/DDBJ databases">
        <title>Malate fermentation in French cider.</title>
        <authorList>
            <person name="Cousin F.J."/>
            <person name="Medina Fernandez S."/>
            <person name="Misery B."/>
            <person name="Laplace J.-M."/>
            <person name="Cretenet M."/>
        </authorList>
    </citation>
    <scope>NUCLEOTIDE SEQUENCE</scope>
    <source>
        <strain evidence="18">UCMA15901</strain>
    </source>
</reference>
<feature type="domain" description="ACT" evidence="17">
    <location>
        <begin position="339"/>
        <end position="406"/>
    </location>
</feature>
<evidence type="ECO:0000256" key="10">
    <source>
        <dbReference type="ARBA" id="ARBA00022840"/>
    </source>
</evidence>
<proteinExistence type="inferred from homology"/>
<evidence type="ECO:0000313" key="18">
    <source>
        <dbReference type="EMBL" id="MDV7694401.1"/>
    </source>
</evidence>